<feature type="compositionally biased region" description="Basic and acidic residues" evidence="1">
    <location>
        <begin position="174"/>
        <end position="183"/>
    </location>
</feature>
<dbReference type="EMBL" id="JAKNSF020000005">
    <property type="protein sequence ID" value="KAK7738933.1"/>
    <property type="molecule type" value="Genomic_DNA"/>
</dbReference>
<evidence type="ECO:0000313" key="2">
    <source>
        <dbReference type="EMBL" id="KAK7738933.1"/>
    </source>
</evidence>
<sequence>MSEYLSPLQFPALPVRPSLPDLGLDLDLDHAEGSEATISLSSESDHFDVARSIVNHDHVSEITKTTEATAVDDDDDGVDGALFPVYGPLRSKESQHLQIVLLPAEICTGKEKVVHGACFNDEPSLRGIVDTALGVTPMDKDSDSLAIQLDQGIGPGRYNHNLNLGISDAAQSPRTEEANDAEPKGGSSLLNDSWKHPNESTFEATKVIQRTEKLRVLPDLTMSGQSPGVKKSSACGPFSTAMNSLMPVKHLCATEDRSSPTEAQWKALSSPYVLNTARQTQVHELNGAIHRLMPPDRIICFDVDEESFARGGVPNDVTQRIVSAAERVAQVIKSQNLGINFEYKPDSASPVFNIRYDPNLGPRTLAQAFFPTDSRKIWQLRISSGLAFSENARSGLLDYIPNILAHEFTHILGLRHWNAGFDPGELREPSLLWPKTIERSRVSVMNTGVHPNHIRFSEEDFRVIREIYSVANGAFCAGRKIIDVNPSAGSHKL</sequence>
<evidence type="ECO:0000256" key="1">
    <source>
        <dbReference type="SAM" id="MobiDB-lite"/>
    </source>
</evidence>
<protein>
    <submittedName>
        <fullName evidence="2">Uncharacterized protein</fullName>
    </submittedName>
</protein>
<feature type="region of interest" description="Disordered" evidence="1">
    <location>
        <begin position="171"/>
        <end position="196"/>
    </location>
</feature>
<evidence type="ECO:0000313" key="3">
    <source>
        <dbReference type="Proteomes" id="UP001430848"/>
    </source>
</evidence>
<dbReference type="Proteomes" id="UP001430848">
    <property type="component" value="Unassembled WGS sequence"/>
</dbReference>
<dbReference type="Gene3D" id="3.40.390.10">
    <property type="entry name" value="Collagenase (Catalytic Domain)"/>
    <property type="match status" value="1"/>
</dbReference>
<organism evidence="2 3">
    <name type="scientific">Diaporthe eres</name>
    <name type="common">Phomopsis oblonga</name>
    <dbReference type="NCBI Taxonomy" id="83184"/>
    <lineage>
        <taxon>Eukaryota</taxon>
        <taxon>Fungi</taxon>
        <taxon>Dikarya</taxon>
        <taxon>Ascomycota</taxon>
        <taxon>Pezizomycotina</taxon>
        <taxon>Sordariomycetes</taxon>
        <taxon>Sordariomycetidae</taxon>
        <taxon>Diaporthales</taxon>
        <taxon>Diaporthaceae</taxon>
        <taxon>Diaporthe</taxon>
        <taxon>Diaporthe eres species complex</taxon>
    </lineage>
</organism>
<reference evidence="2 3" key="1">
    <citation type="submission" date="2024-02" db="EMBL/GenBank/DDBJ databases">
        <title>De novo assembly and annotation of 12 fungi associated with fruit tree decline syndrome in Ontario, Canada.</title>
        <authorList>
            <person name="Sulman M."/>
            <person name="Ellouze W."/>
            <person name="Ilyukhin E."/>
        </authorList>
    </citation>
    <scope>NUCLEOTIDE SEQUENCE [LARGE SCALE GENOMIC DNA]</scope>
    <source>
        <strain evidence="2 3">M169</strain>
    </source>
</reference>
<dbReference type="SUPFAM" id="SSF55486">
    <property type="entry name" value="Metalloproteases ('zincins'), catalytic domain"/>
    <property type="match status" value="1"/>
</dbReference>
<accession>A0ABR1PKU2</accession>
<proteinExistence type="predicted"/>
<name>A0ABR1PKU2_DIAER</name>
<keyword evidence="3" id="KW-1185">Reference proteome</keyword>
<dbReference type="InterPro" id="IPR024079">
    <property type="entry name" value="MetalloPept_cat_dom_sf"/>
</dbReference>
<gene>
    <name evidence="2" type="ORF">SLS63_002270</name>
</gene>
<comment type="caution">
    <text evidence="2">The sequence shown here is derived from an EMBL/GenBank/DDBJ whole genome shotgun (WGS) entry which is preliminary data.</text>
</comment>